<keyword evidence="1 7" id="KW-0474">Menaquinone biosynthesis</keyword>
<dbReference type="Gene3D" id="3.40.50.1220">
    <property type="entry name" value="TPP-binding domain"/>
    <property type="match status" value="1"/>
</dbReference>
<comment type="pathway">
    <text evidence="7">Quinol/quinone metabolism; 1,4-dihydroxy-2-naphthoate biosynthesis; 1,4-dihydroxy-2-naphthoate from chorismate: step 2/7.</text>
</comment>
<keyword evidence="5 7" id="KW-0786">Thiamine pyrophosphate</keyword>
<dbReference type="GO" id="GO:0030145">
    <property type="term" value="F:manganese ion binding"/>
    <property type="evidence" value="ECO:0007669"/>
    <property type="project" value="UniProtKB-UniRule"/>
</dbReference>
<dbReference type="PIRSF" id="PIRSF004983">
    <property type="entry name" value="MenD"/>
    <property type="match status" value="1"/>
</dbReference>
<comment type="cofactor">
    <cofactor evidence="7">
        <name>Mg(2+)</name>
        <dbReference type="ChEBI" id="CHEBI:18420"/>
    </cofactor>
    <cofactor evidence="7">
        <name>Mn(2+)</name>
        <dbReference type="ChEBI" id="CHEBI:29035"/>
    </cofactor>
</comment>
<evidence type="ECO:0000313" key="11">
    <source>
        <dbReference type="EMBL" id="SDP16250.1"/>
    </source>
</evidence>
<dbReference type="EMBL" id="FNJU01000001">
    <property type="protein sequence ID" value="SDP16250.1"/>
    <property type="molecule type" value="Genomic_DNA"/>
</dbReference>
<keyword evidence="3 7" id="KW-0479">Metal-binding</keyword>
<dbReference type="InterPro" id="IPR011766">
    <property type="entry name" value="TPP_enzyme_TPP-bd"/>
</dbReference>
<evidence type="ECO:0000256" key="3">
    <source>
        <dbReference type="ARBA" id="ARBA00022723"/>
    </source>
</evidence>
<keyword evidence="4 7" id="KW-0460">Magnesium</keyword>
<dbReference type="Gene3D" id="3.40.50.970">
    <property type="match status" value="2"/>
</dbReference>
<dbReference type="GO" id="GO:0000287">
    <property type="term" value="F:magnesium ion binding"/>
    <property type="evidence" value="ECO:0007669"/>
    <property type="project" value="UniProtKB-UniRule"/>
</dbReference>
<evidence type="ECO:0000256" key="1">
    <source>
        <dbReference type="ARBA" id="ARBA00022428"/>
    </source>
</evidence>
<keyword evidence="12" id="KW-1185">Reference proteome</keyword>
<dbReference type="InterPro" id="IPR029061">
    <property type="entry name" value="THDP-binding"/>
</dbReference>
<dbReference type="UniPathway" id="UPA01057">
    <property type="reaction ID" value="UER00164"/>
</dbReference>
<comment type="catalytic activity">
    <reaction evidence="7">
        <text>isochorismate + 2-oxoglutarate + H(+) = 5-enolpyruvoyl-6-hydroxy-2-succinyl-cyclohex-3-ene-1-carboxylate + CO2</text>
        <dbReference type="Rhea" id="RHEA:25593"/>
        <dbReference type="ChEBI" id="CHEBI:15378"/>
        <dbReference type="ChEBI" id="CHEBI:16526"/>
        <dbReference type="ChEBI" id="CHEBI:16810"/>
        <dbReference type="ChEBI" id="CHEBI:29780"/>
        <dbReference type="ChEBI" id="CHEBI:58818"/>
        <dbReference type="EC" id="2.2.1.9"/>
    </reaction>
</comment>
<accession>A0A1H0QGB5</accession>
<comment type="subunit">
    <text evidence="7">Homodimer.</text>
</comment>
<comment type="pathway">
    <text evidence="7">Quinol/quinone metabolism; menaquinone biosynthesis.</text>
</comment>
<organism evidence="11 12">
    <name type="scientific">Litchfieldia salsa</name>
    <dbReference type="NCBI Taxonomy" id="930152"/>
    <lineage>
        <taxon>Bacteria</taxon>
        <taxon>Bacillati</taxon>
        <taxon>Bacillota</taxon>
        <taxon>Bacilli</taxon>
        <taxon>Bacillales</taxon>
        <taxon>Bacillaceae</taxon>
        <taxon>Litchfieldia</taxon>
    </lineage>
</organism>
<dbReference type="InterPro" id="IPR012001">
    <property type="entry name" value="Thiamin_PyroP_enz_TPP-bd_dom"/>
</dbReference>
<evidence type="ECO:0000256" key="5">
    <source>
        <dbReference type="ARBA" id="ARBA00023052"/>
    </source>
</evidence>
<dbReference type="GO" id="GO:0009234">
    <property type="term" value="P:menaquinone biosynthetic process"/>
    <property type="evidence" value="ECO:0007669"/>
    <property type="project" value="UniProtKB-UniRule"/>
</dbReference>
<dbReference type="CDD" id="cd07037">
    <property type="entry name" value="TPP_PYR_MenD"/>
    <property type="match status" value="1"/>
</dbReference>
<reference evidence="12" key="1">
    <citation type="submission" date="2016-10" db="EMBL/GenBank/DDBJ databases">
        <authorList>
            <person name="Varghese N."/>
            <person name="Submissions S."/>
        </authorList>
    </citation>
    <scope>NUCLEOTIDE SEQUENCE [LARGE SCALE GENOMIC DNA]</scope>
    <source>
        <strain evidence="12">IBRC-M10078</strain>
    </source>
</reference>
<evidence type="ECO:0000256" key="6">
    <source>
        <dbReference type="ARBA" id="ARBA00023211"/>
    </source>
</evidence>
<dbReference type="UniPathway" id="UPA00079"/>
<dbReference type="OrthoDB" id="9791859at2"/>
<dbReference type="InterPro" id="IPR029035">
    <property type="entry name" value="DHS-like_NAD/FAD-binding_dom"/>
</dbReference>
<feature type="domain" description="Thiamine pyrophosphate enzyme N-terminal TPP-binding" evidence="9">
    <location>
        <begin position="13"/>
        <end position="123"/>
    </location>
</feature>
<evidence type="ECO:0000256" key="4">
    <source>
        <dbReference type="ARBA" id="ARBA00022842"/>
    </source>
</evidence>
<dbReference type="Proteomes" id="UP000199159">
    <property type="component" value="Unassembled WGS sequence"/>
</dbReference>
<evidence type="ECO:0000259" key="8">
    <source>
        <dbReference type="Pfam" id="PF02775"/>
    </source>
</evidence>
<dbReference type="EC" id="2.2.1.9" evidence="7"/>
<dbReference type="InterPro" id="IPR004433">
    <property type="entry name" value="MenaQ_synth_MenD"/>
</dbReference>
<proteinExistence type="inferred from homology"/>
<dbReference type="HAMAP" id="MF_01659">
    <property type="entry name" value="MenD"/>
    <property type="match status" value="1"/>
</dbReference>
<dbReference type="Pfam" id="PF02775">
    <property type="entry name" value="TPP_enzyme_C"/>
    <property type="match status" value="1"/>
</dbReference>
<evidence type="ECO:0000259" key="9">
    <source>
        <dbReference type="Pfam" id="PF02776"/>
    </source>
</evidence>
<evidence type="ECO:0000256" key="7">
    <source>
        <dbReference type="HAMAP-Rule" id="MF_01659"/>
    </source>
</evidence>
<dbReference type="Pfam" id="PF16582">
    <property type="entry name" value="TPP_enzyme_M_2"/>
    <property type="match status" value="1"/>
</dbReference>
<dbReference type="AlphaFoldDB" id="A0A1H0QGB5"/>
<keyword evidence="2 7" id="KW-0808">Transferase</keyword>
<dbReference type="SUPFAM" id="SSF52518">
    <property type="entry name" value="Thiamin diphosphate-binding fold (THDP-binding)"/>
    <property type="match status" value="2"/>
</dbReference>
<dbReference type="STRING" id="930152.SAMN05216565_101748"/>
<dbReference type="NCBIfam" id="TIGR00173">
    <property type="entry name" value="menD"/>
    <property type="match status" value="1"/>
</dbReference>
<comment type="function">
    <text evidence="7">Catalyzes the thiamine diphosphate-dependent decarboxylation of 2-oxoglutarate and the subsequent addition of the resulting succinic semialdehyde-thiamine pyrophosphate anion to isochorismate to yield 2-succinyl-5-enolpyruvyl-6-hydroxy-3-cyclohexene-1-carboxylate (SEPHCHC).</text>
</comment>
<keyword evidence="6 7" id="KW-0464">Manganese</keyword>
<dbReference type="InterPro" id="IPR032264">
    <property type="entry name" value="MenD_middle"/>
</dbReference>
<name>A0A1H0QGB5_9BACI</name>
<protein>
    <recommendedName>
        <fullName evidence="7">2-succinyl-5-enolpyruvyl-6-hydroxy-3-cyclohexene-1-carboxylate synthase</fullName>
        <shortName evidence="7">SEPHCHC synthase</shortName>
        <ecNumber evidence="7">2.2.1.9</ecNumber>
    </recommendedName>
    <alternativeName>
        <fullName evidence="7">Menaquinone biosynthesis protein MenD</fullName>
    </alternativeName>
</protein>
<dbReference type="PANTHER" id="PTHR42916">
    <property type="entry name" value="2-SUCCINYL-5-ENOLPYRUVYL-6-HYDROXY-3-CYCLOHEXENE-1-CARBOXYLATE SYNTHASE"/>
    <property type="match status" value="1"/>
</dbReference>
<dbReference type="RefSeq" id="WP_090849990.1">
    <property type="nucleotide sequence ID" value="NZ_FNJU01000001.1"/>
</dbReference>
<feature type="domain" description="Thiamine pyrophosphate enzyme TPP-binding" evidence="8">
    <location>
        <begin position="440"/>
        <end position="553"/>
    </location>
</feature>
<comment type="cofactor">
    <cofactor evidence="7">
        <name>thiamine diphosphate</name>
        <dbReference type="ChEBI" id="CHEBI:58937"/>
    </cofactor>
    <text evidence="7">Binds 1 thiamine pyrophosphate per subunit.</text>
</comment>
<sequence>MKATDTITTYIASFVDELVRAGVEDVVISPGSRSTPIAILMAEHPEMNTYINIDERSASFFALGMAKAKQQPVALLCTSGTAAANYYPAVVEAHYSRVPLLVITADRPHELRDVGAPQAIDQNRLYGNHVKWFVEMGLPEGTIEMNRYVRTVAARATGKALAAPAGPIHLNFPLREPLVPDLTLEHLFSMGRNIHNKQINVTIGAPQLNNEQAQVVANMLAGKEKGIIVCGEINDPEFAHSVTRLAGKLQYPILADPLSQLRSGSHSKEYILDSYDTFLRNEDFITSVSPEVVIRFGAMPISKALLLYLKKHSDAIQIVIDGDGGWREPTLNAAEMIYCEETSFCNGLINQVADQNQSGWLKYWSEVNLLTRHSLGRMVEETTLFEGRVIQELQSAIPENSLMFVGNSMPIRDLDSFFTLTEKDVRLMANRGANGIDGIVSSALGASTLGRKTVLVLGDLSFYHDLNGLLAAKQNKLDLTVILINNDGGGIFSFLPQSKEEKHFEYLFGTPTGIDFTHAVKMYNGQFTNPTTWEEFIEAFISSMDSRGLSVIELKTDRRDNLKYHRNLWNCVSQEISRFVEKSIK</sequence>
<evidence type="ECO:0000313" key="12">
    <source>
        <dbReference type="Proteomes" id="UP000199159"/>
    </source>
</evidence>
<comment type="similarity">
    <text evidence="7">Belongs to the TPP enzyme family. MenD subfamily.</text>
</comment>
<dbReference type="SUPFAM" id="SSF52467">
    <property type="entry name" value="DHS-like NAD/FAD-binding domain"/>
    <property type="match status" value="1"/>
</dbReference>
<gene>
    <name evidence="7" type="primary">menD</name>
    <name evidence="11" type="ORF">SAMN05216565_101748</name>
</gene>
<evidence type="ECO:0000256" key="2">
    <source>
        <dbReference type="ARBA" id="ARBA00022679"/>
    </source>
</evidence>
<dbReference type="CDD" id="cd02009">
    <property type="entry name" value="TPP_SHCHC_synthase"/>
    <property type="match status" value="1"/>
</dbReference>
<dbReference type="Pfam" id="PF02776">
    <property type="entry name" value="TPP_enzyme_N"/>
    <property type="match status" value="1"/>
</dbReference>
<feature type="domain" description="Menaquinone biosynthesis protein MenD middle" evidence="10">
    <location>
        <begin position="221"/>
        <end position="405"/>
    </location>
</feature>
<evidence type="ECO:0000259" key="10">
    <source>
        <dbReference type="Pfam" id="PF16582"/>
    </source>
</evidence>
<dbReference type="GO" id="GO:0030976">
    <property type="term" value="F:thiamine pyrophosphate binding"/>
    <property type="evidence" value="ECO:0007669"/>
    <property type="project" value="UniProtKB-UniRule"/>
</dbReference>
<dbReference type="PANTHER" id="PTHR42916:SF1">
    <property type="entry name" value="PROTEIN PHYLLO, CHLOROPLASTIC"/>
    <property type="match status" value="1"/>
</dbReference>
<dbReference type="GO" id="GO:0070204">
    <property type="term" value="F:2-succinyl-5-enolpyruvyl-6-hydroxy-3-cyclohexene-1-carboxylic-acid synthase activity"/>
    <property type="evidence" value="ECO:0007669"/>
    <property type="project" value="UniProtKB-UniRule"/>
</dbReference>